<gene>
    <name evidence="1" type="ORF">BCR32DRAFT_202916</name>
</gene>
<reference evidence="1 2" key="2">
    <citation type="submission" date="2016-08" db="EMBL/GenBank/DDBJ databases">
        <title>Pervasive Adenine N6-methylation of Active Genes in Fungi.</title>
        <authorList>
            <consortium name="DOE Joint Genome Institute"/>
            <person name="Mondo S.J."/>
            <person name="Dannebaum R.O."/>
            <person name="Kuo R.C."/>
            <person name="Labutti K."/>
            <person name="Haridas S."/>
            <person name="Kuo A."/>
            <person name="Salamov A."/>
            <person name="Ahrendt S.R."/>
            <person name="Lipzen A."/>
            <person name="Sullivan W."/>
            <person name="Andreopoulos W.B."/>
            <person name="Clum A."/>
            <person name="Lindquist E."/>
            <person name="Daum C."/>
            <person name="Ramamoorthy G.K."/>
            <person name="Gryganskyi A."/>
            <person name="Culley D."/>
            <person name="Magnuson J.K."/>
            <person name="James T.Y."/>
            <person name="O'Malley M.A."/>
            <person name="Stajich J.E."/>
            <person name="Spatafora J.W."/>
            <person name="Visel A."/>
            <person name="Grigoriev I.V."/>
        </authorList>
    </citation>
    <scope>NUCLEOTIDE SEQUENCE [LARGE SCALE GENOMIC DNA]</scope>
    <source>
        <strain evidence="1 2">S4</strain>
    </source>
</reference>
<dbReference type="GO" id="GO:0016791">
    <property type="term" value="F:phosphatase activity"/>
    <property type="evidence" value="ECO:0007669"/>
    <property type="project" value="TreeGrafter"/>
</dbReference>
<dbReference type="GO" id="GO:0005829">
    <property type="term" value="C:cytosol"/>
    <property type="evidence" value="ECO:0007669"/>
    <property type="project" value="TreeGrafter"/>
</dbReference>
<dbReference type="SUPFAM" id="SSF56784">
    <property type="entry name" value="HAD-like"/>
    <property type="match status" value="1"/>
</dbReference>
<dbReference type="InterPro" id="IPR006379">
    <property type="entry name" value="HAD-SF_hydro_IIB"/>
</dbReference>
<organism evidence="1 2">
    <name type="scientific">Anaeromyces robustus</name>
    <dbReference type="NCBI Taxonomy" id="1754192"/>
    <lineage>
        <taxon>Eukaryota</taxon>
        <taxon>Fungi</taxon>
        <taxon>Fungi incertae sedis</taxon>
        <taxon>Chytridiomycota</taxon>
        <taxon>Chytridiomycota incertae sedis</taxon>
        <taxon>Neocallimastigomycetes</taxon>
        <taxon>Neocallimastigales</taxon>
        <taxon>Neocallimastigaceae</taxon>
        <taxon>Anaeromyces</taxon>
    </lineage>
</organism>
<dbReference type="AlphaFoldDB" id="A0A1Y1X916"/>
<dbReference type="InterPro" id="IPR000150">
    <property type="entry name" value="Cof"/>
</dbReference>
<dbReference type="PANTHER" id="PTHR10000">
    <property type="entry name" value="PHOSPHOSERINE PHOSPHATASE"/>
    <property type="match status" value="1"/>
</dbReference>
<reference evidence="1 2" key="1">
    <citation type="submission" date="2016-08" db="EMBL/GenBank/DDBJ databases">
        <title>A Parts List for Fungal Cellulosomes Revealed by Comparative Genomics.</title>
        <authorList>
            <consortium name="DOE Joint Genome Institute"/>
            <person name="Haitjema C.H."/>
            <person name="Gilmore S.P."/>
            <person name="Henske J.K."/>
            <person name="Solomon K.V."/>
            <person name="De Groot R."/>
            <person name="Kuo A."/>
            <person name="Mondo S.J."/>
            <person name="Salamov A.A."/>
            <person name="Labutti K."/>
            <person name="Zhao Z."/>
            <person name="Chiniquy J."/>
            <person name="Barry K."/>
            <person name="Brewer H.M."/>
            <person name="Purvine S.O."/>
            <person name="Wright A.T."/>
            <person name="Boxma B."/>
            <person name="Van Alen T."/>
            <person name="Hackstein J.H."/>
            <person name="Baker S.E."/>
            <person name="Grigoriev I.V."/>
            <person name="O'Malley M.A."/>
        </authorList>
    </citation>
    <scope>NUCLEOTIDE SEQUENCE [LARGE SCALE GENOMIC DNA]</scope>
    <source>
        <strain evidence="1 2">S4</strain>
    </source>
</reference>
<protein>
    <recommendedName>
        <fullName evidence="3">Cof-like hydrolase</fullName>
    </recommendedName>
</protein>
<keyword evidence="2" id="KW-1185">Reference proteome</keyword>
<sequence>MIIKNNFKKKKKNELKIILHLDIDGTLLDDQGKLTERTISVIQKVLKKYPELHFVLASGRGKPAVESIRNILGIMDRPNTESILLNGCIIYDSVGNIIHQKVLPVEFVLKFHDIMNRYSVSEFFYSSGDDAMMFDEERARNHREKHQEKAFVVDKEETIKKIASGEIKVNKSCFICEIPNTKLIVEELEKIRKEYDLEAAYSTATFLEFMPNYTHKGTGLTQLINSLNIKKEEVIAFGDGGNDIELLKSSGWPIAMENACDELKSIARLTTKSNIEDGVADMLERIFLKN</sequence>
<dbReference type="Gene3D" id="3.40.50.1000">
    <property type="entry name" value="HAD superfamily/HAD-like"/>
    <property type="match status" value="1"/>
</dbReference>
<comment type="caution">
    <text evidence="1">The sequence shown here is derived from an EMBL/GenBank/DDBJ whole genome shotgun (WGS) entry which is preliminary data.</text>
</comment>
<dbReference type="EMBL" id="MCFG01000099">
    <property type="protein sequence ID" value="ORX82263.1"/>
    <property type="molecule type" value="Genomic_DNA"/>
</dbReference>
<evidence type="ECO:0008006" key="3">
    <source>
        <dbReference type="Google" id="ProtNLM"/>
    </source>
</evidence>
<dbReference type="SFLD" id="SFLDG01140">
    <property type="entry name" value="C2.B:_Phosphomannomutase_and_P"/>
    <property type="match status" value="1"/>
</dbReference>
<evidence type="ECO:0000313" key="1">
    <source>
        <dbReference type="EMBL" id="ORX82263.1"/>
    </source>
</evidence>
<evidence type="ECO:0000313" key="2">
    <source>
        <dbReference type="Proteomes" id="UP000193944"/>
    </source>
</evidence>
<name>A0A1Y1X916_9FUNG</name>
<dbReference type="PANTHER" id="PTHR10000:SF8">
    <property type="entry name" value="HAD SUPERFAMILY HYDROLASE-LIKE, TYPE 3"/>
    <property type="match status" value="1"/>
</dbReference>
<dbReference type="Gene3D" id="3.30.1240.10">
    <property type="match status" value="1"/>
</dbReference>
<dbReference type="OrthoDB" id="27226at2759"/>
<dbReference type="InterPro" id="IPR036412">
    <property type="entry name" value="HAD-like_sf"/>
</dbReference>
<proteinExistence type="predicted"/>
<dbReference type="NCBIfam" id="TIGR01484">
    <property type="entry name" value="HAD-SF-IIB"/>
    <property type="match status" value="1"/>
</dbReference>
<dbReference type="SFLD" id="SFLDS00003">
    <property type="entry name" value="Haloacid_Dehalogenase"/>
    <property type="match status" value="1"/>
</dbReference>
<dbReference type="InterPro" id="IPR023214">
    <property type="entry name" value="HAD_sf"/>
</dbReference>
<accession>A0A1Y1X916</accession>
<dbReference type="STRING" id="1754192.A0A1Y1X916"/>
<dbReference type="GO" id="GO:0000287">
    <property type="term" value="F:magnesium ion binding"/>
    <property type="evidence" value="ECO:0007669"/>
    <property type="project" value="TreeGrafter"/>
</dbReference>
<dbReference type="Pfam" id="PF08282">
    <property type="entry name" value="Hydrolase_3"/>
    <property type="match status" value="1"/>
</dbReference>
<dbReference type="Proteomes" id="UP000193944">
    <property type="component" value="Unassembled WGS sequence"/>
</dbReference>
<dbReference type="NCBIfam" id="TIGR00099">
    <property type="entry name" value="Cof-subfamily"/>
    <property type="match status" value="1"/>
</dbReference>